<name>A0A8T0JLH0_PHAAN</name>
<comment type="caution">
    <text evidence="1">The sequence shown here is derived from an EMBL/GenBank/DDBJ whole genome shotgun (WGS) entry which is preliminary data.</text>
</comment>
<sequence length="77" mass="8918">MKVIGLRDVLIRTQALMKTGFCGVSQVIAISIRTNHYLKGEASWNVTWDMRLARWLRRPDSAWLLFGAFGSKYCSYY</sequence>
<evidence type="ECO:0000313" key="1">
    <source>
        <dbReference type="EMBL" id="KAG2376286.1"/>
    </source>
</evidence>
<accession>A0A8T0JLH0</accession>
<gene>
    <name evidence="1" type="ORF">HKW66_Vig0155600</name>
</gene>
<protein>
    <submittedName>
        <fullName evidence="1">Uncharacterized protein</fullName>
    </submittedName>
</protein>
<dbReference type="AlphaFoldDB" id="A0A8T0JLH0"/>
<organism evidence="1 2">
    <name type="scientific">Phaseolus angularis</name>
    <name type="common">Azuki bean</name>
    <name type="synonym">Vigna angularis</name>
    <dbReference type="NCBI Taxonomy" id="3914"/>
    <lineage>
        <taxon>Eukaryota</taxon>
        <taxon>Viridiplantae</taxon>
        <taxon>Streptophyta</taxon>
        <taxon>Embryophyta</taxon>
        <taxon>Tracheophyta</taxon>
        <taxon>Spermatophyta</taxon>
        <taxon>Magnoliopsida</taxon>
        <taxon>eudicotyledons</taxon>
        <taxon>Gunneridae</taxon>
        <taxon>Pentapetalae</taxon>
        <taxon>rosids</taxon>
        <taxon>fabids</taxon>
        <taxon>Fabales</taxon>
        <taxon>Fabaceae</taxon>
        <taxon>Papilionoideae</taxon>
        <taxon>50 kb inversion clade</taxon>
        <taxon>NPAAA clade</taxon>
        <taxon>indigoferoid/millettioid clade</taxon>
        <taxon>Phaseoleae</taxon>
        <taxon>Vigna</taxon>
    </lineage>
</organism>
<reference evidence="1 2" key="1">
    <citation type="submission" date="2020-05" db="EMBL/GenBank/DDBJ databases">
        <title>Vigna angularis (adzuki bean) Var. LongXiaoDou No. 4 denovo assembly.</title>
        <authorList>
            <person name="Xiang H."/>
        </authorList>
    </citation>
    <scope>NUCLEOTIDE SEQUENCE [LARGE SCALE GENOMIC DNA]</scope>
    <source>
        <tissue evidence="1">Leaf</tissue>
    </source>
</reference>
<evidence type="ECO:0000313" key="2">
    <source>
        <dbReference type="Proteomes" id="UP000743370"/>
    </source>
</evidence>
<proteinExistence type="predicted"/>
<dbReference type="Proteomes" id="UP000743370">
    <property type="component" value="Unassembled WGS sequence"/>
</dbReference>
<dbReference type="EMBL" id="JABFOF010000010">
    <property type="protein sequence ID" value="KAG2376286.1"/>
    <property type="molecule type" value="Genomic_DNA"/>
</dbReference>